<reference evidence="2 3" key="1">
    <citation type="submission" date="2015-09" db="EMBL/GenBank/DDBJ databases">
        <title>Draft genome sequence of Thermus scotoductus strain K1 isolated from a geothermal spring in Nagorno-Karabakh, Armenia.</title>
        <authorList>
            <person name="Saghatelyan A."/>
            <person name="Poghosyan L."/>
            <person name="Panosyan H."/>
            <person name="Birkeland N.-K."/>
        </authorList>
    </citation>
    <scope>NUCLEOTIDE SEQUENCE [LARGE SCALE GENOMIC DNA]</scope>
    <source>
        <strain evidence="2 3">K1</strain>
    </source>
</reference>
<dbReference type="EMBL" id="LJJR01000009">
    <property type="protein sequence ID" value="KPD32273.1"/>
    <property type="molecule type" value="Genomic_DNA"/>
</dbReference>
<dbReference type="AlphaFoldDB" id="A0A0N1KPS7"/>
<sequence>MNRIDYTLEAARLVMRILELPGLIGEVKRQMTALRAERRGLERWMEAREAQAYLEAPGKTERERQARVKVALAQDPEWQKAERRLQQILVQLDKLQAELEVLEHERKAVYGALVARHAEALEAALAAWLFGAKPPAPRGGN</sequence>
<comment type="caution">
    <text evidence="2">The sequence shown here is derived from an EMBL/GenBank/DDBJ whole genome shotgun (WGS) entry which is preliminary data.</text>
</comment>
<dbReference type="PATRIC" id="fig|37636.3.peg.2717"/>
<accession>A0A0N1KPS7</accession>
<proteinExistence type="predicted"/>
<name>A0A0N1KPS7_THESC</name>
<evidence type="ECO:0000313" key="2">
    <source>
        <dbReference type="EMBL" id="KPD32273.1"/>
    </source>
</evidence>
<organism evidence="2 3">
    <name type="scientific">Thermus scotoductus</name>
    <dbReference type="NCBI Taxonomy" id="37636"/>
    <lineage>
        <taxon>Bacteria</taxon>
        <taxon>Thermotogati</taxon>
        <taxon>Deinococcota</taxon>
        <taxon>Deinococci</taxon>
        <taxon>Thermales</taxon>
        <taxon>Thermaceae</taxon>
        <taxon>Thermus</taxon>
    </lineage>
</organism>
<evidence type="ECO:0000313" key="3">
    <source>
        <dbReference type="Proteomes" id="UP000053099"/>
    </source>
</evidence>
<gene>
    <name evidence="2" type="ORF">AN926_04770</name>
</gene>
<feature type="coiled-coil region" evidence="1">
    <location>
        <begin position="78"/>
        <end position="112"/>
    </location>
</feature>
<evidence type="ECO:0000256" key="1">
    <source>
        <dbReference type="SAM" id="Coils"/>
    </source>
</evidence>
<keyword evidence="1" id="KW-0175">Coiled coil</keyword>
<protein>
    <submittedName>
        <fullName evidence="2">Uncharacterized protein</fullName>
    </submittedName>
</protein>
<dbReference type="Proteomes" id="UP000053099">
    <property type="component" value="Unassembled WGS sequence"/>
</dbReference>